<dbReference type="GO" id="GO:0000155">
    <property type="term" value="F:phosphorelay sensor kinase activity"/>
    <property type="evidence" value="ECO:0007669"/>
    <property type="project" value="InterPro"/>
</dbReference>
<protein>
    <recommendedName>
        <fullName evidence="2">histidine kinase</fullName>
        <ecNumber evidence="2">2.7.13.3</ecNumber>
    </recommendedName>
</protein>
<dbReference type="SMART" id="SM00387">
    <property type="entry name" value="HATPase_c"/>
    <property type="match status" value="1"/>
</dbReference>
<evidence type="ECO:0000256" key="7">
    <source>
        <dbReference type="SAM" id="MobiDB-lite"/>
    </source>
</evidence>
<dbReference type="RefSeq" id="XP_033682927.1">
    <property type="nucleotide sequence ID" value="XM_033824961.1"/>
</dbReference>
<keyword evidence="11" id="KW-1185">Reference proteome</keyword>
<dbReference type="PROSITE" id="PS50110">
    <property type="entry name" value="RESPONSE_REGULATORY"/>
    <property type="match status" value="1"/>
</dbReference>
<organism evidence="10 11">
    <name type="scientific">Trematosphaeria pertusa</name>
    <dbReference type="NCBI Taxonomy" id="390896"/>
    <lineage>
        <taxon>Eukaryota</taxon>
        <taxon>Fungi</taxon>
        <taxon>Dikarya</taxon>
        <taxon>Ascomycota</taxon>
        <taxon>Pezizomycotina</taxon>
        <taxon>Dothideomycetes</taxon>
        <taxon>Pleosporomycetidae</taxon>
        <taxon>Pleosporales</taxon>
        <taxon>Massarineae</taxon>
        <taxon>Trematosphaeriaceae</taxon>
        <taxon>Trematosphaeria</taxon>
    </lineage>
</organism>
<evidence type="ECO:0000256" key="5">
    <source>
        <dbReference type="ARBA" id="ARBA00022777"/>
    </source>
</evidence>
<evidence type="ECO:0000256" key="3">
    <source>
        <dbReference type="ARBA" id="ARBA00022553"/>
    </source>
</evidence>
<keyword evidence="5" id="KW-0418">Kinase</keyword>
<dbReference type="AlphaFoldDB" id="A0A6A6IEI5"/>
<dbReference type="Pfam" id="PF00072">
    <property type="entry name" value="Response_reg"/>
    <property type="match status" value="1"/>
</dbReference>
<evidence type="ECO:0000256" key="1">
    <source>
        <dbReference type="ARBA" id="ARBA00000085"/>
    </source>
</evidence>
<dbReference type="Pfam" id="PF02518">
    <property type="entry name" value="HATPase_c"/>
    <property type="match status" value="1"/>
</dbReference>
<dbReference type="OrthoDB" id="303614at2759"/>
<dbReference type="InterPro" id="IPR036097">
    <property type="entry name" value="HisK_dim/P_sf"/>
</dbReference>
<keyword evidence="3 6" id="KW-0597">Phosphoprotein</keyword>
<dbReference type="SUPFAM" id="SSF52172">
    <property type="entry name" value="CheY-like"/>
    <property type="match status" value="1"/>
</dbReference>
<dbReference type="GO" id="GO:0005886">
    <property type="term" value="C:plasma membrane"/>
    <property type="evidence" value="ECO:0007669"/>
    <property type="project" value="TreeGrafter"/>
</dbReference>
<dbReference type="SUPFAM" id="SSF55874">
    <property type="entry name" value="ATPase domain of HSP90 chaperone/DNA topoisomerase II/histidine kinase"/>
    <property type="match status" value="1"/>
</dbReference>
<dbReference type="CDD" id="cd00082">
    <property type="entry name" value="HisKA"/>
    <property type="match status" value="1"/>
</dbReference>
<dbReference type="GO" id="GO:0009927">
    <property type="term" value="F:histidine phosphotransfer kinase activity"/>
    <property type="evidence" value="ECO:0007669"/>
    <property type="project" value="TreeGrafter"/>
</dbReference>
<dbReference type="Gene3D" id="3.30.565.10">
    <property type="entry name" value="Histidine kinase-like ATPase, C-terminal domain"/>
    <property type="match status" value="1"/>
</dbReference>
<evidence type="ECO:0000259" key="9">
    <source>
        <dbReference type="PROSITE" id="PS50110"/>
    </source>
</evidence>
<dbReference type="InterPro" id="IPR005467">
    <property type="entry name" value="His_kinase_dom"/>
</dbReference>
<dbReference type="SUPFAM" id="SSF55781">
    <property type="entry name" value="GAF domain-like"/>
    <property type="match status" value="1"/>
</dbReference>
<sequence length="1229" mass="134564">MEEADRTKEREFYRYHPPRILTWPLSSPSSLPPSAASLTPSPSEDKALTAFAQLGALRLNTRRCLISFFDRRNCYILAEATKTLSLHNAQAEFPEDSLCWGTTIFPKEQSICYYTVKLPFDHSVHPLDDYTDVPSLVVNDLSQDDRFKNYPFVKAAPYSRFYAGVPIRSPNGHSIGTYCVLDDKPRNGLSPFELDFLKDMAVTVMRHLEMSRATDDQKRGGVMVKSLGSFAEGRLGSEDEWGDPWEAERPPSAPLPEAASGGRQRRSTVSNSTSPQVNFQEPIIINRNDSASSSIPSVKSVDATSPSNGPPGSTVITPASEVLDIRIAEVATKTASSTKPEEKDAIAPDVRAIFRRAAQMIVDATDAEGAVFFDAKVSTFGGLVDDDFASEQLPEPDKPCTVLGAARYRTVHNTSSPSGEQYSMSESVLKHLLRNYSHGQIFNFDEDVAPAAISPMDRDDADPSVSRRSESSKSSDDEMLLRDVFPQARSLVWYPLWDSHRDRWFSSVVIWCSDPMRVFTSEQEMSYLAAFSNSVMAEVARLDTKLADAAKADFISSISHELRSPLHGILGMTDLLKDTSIDSQQASHVQTIETCGKTLLDTINHVLDFAKINNITRGSSKRPKKRWQNAKQVISPGQGHSNDIMTIISDVDLSILTEEALESVFAGFNFQKTTARTFEHQPNKVDVPAIAVIVDINKSDNYIFRTQPGAWRRVIMNLFGNALKYTPAGFIKIKLQVVPSTNANDDHSEFRLIVTDSGMGMSEEYVNNRLFHSFAQENPLSQGTGLGLSIVKQLVELLGGDVEVRSEKGRGTKFTVTCPLKNSILSPAVCASIPERELLNVNRRTEGMNVHFVGFDDEGDYFPVKSLKNKNATKLTKKALDNLCTDWFGMNVQEHVSAQGPAPDLVIATETGARYLRAQYSQNPDMSSASPVIVVCQGAASAQSTTAITVPGLIFECIAQPCGPHKLAKALSSCLDRHANRLMAQSTETDTTLSKVSQLSLKENTPLISPSTVVAALEPPRPPITSAISAPEIRSLNASPVRKAVPPIRALNCLAVDDNPINLRLLRTFVEKLGHHHVLAKTGLEALEAYKNACTPSHSVSASPAPSPPPSRHGNAGVRIDVILMDINMPEMDGLEATRQIRAHERDHGLPPVTIIALTGVASSEAQQEAHASGVNLFLIKPVRLADLDVVLRGVVTGEDGAAKGEDSPQRRSEKPEPGPTHRHSRSEV</sequence>
<dbReference type="FunFam" id="3.30.450.40:FF:000083">
    <property type="entry name" value="Sensor histidine kinase/response regulator, putative (AFU_orthologue AFUA_4G00660)"/>
    <property type="match status" value="1"/>
</dbReference>
<feature type="compositionally biased region" description="Polar residues" evidence="7">
    <location>
        <begin position="267"/>
        <end position="279"/>
    </location>
</feature>
<evidence type="ECO:0000313" key="11">
    <source>
        <dbReference type="Proteomes" id="UP000800094"/>
    </source>
</evidence>
<dbReference type="FunFam" id="1.10.287.130:FF:000023">
    <property type="entry name" value="Sensor histidine kinase/response regulator, putative"/>
    <property type="match status" value="1"/>
</dbReference>
<proteinExistence type="predicted"/>
<feature type="domain" description="Histidine kinase" evidence="8">
    <location>
        <begin position="557"/>
        <end position="822"/>
    </location>
</feature>
<evidence type="ECO:0000313" key="10">
    <source>
        <dbReference type="EMBL" id="KAF2247923.1"/>
    </source>
</evidence>
<dbReference type="PROSITE" id="PS50109">
    <property type="entry name" value="HIS_KIN"/>
    <property type="match status" value="1"/>
</dbReference>
<reference evidence="10" key="1">
    <citation type="journal article" date="2020" name="Stud. Mycol.">
        <title>101 Dothideomycetes genomes: a test case for predicting lifestyles and emergence of pathogens.</title>
        <authorList>
            <person name="Haridas S."/>
            <person name="Albert R."/>
            <person name="Binder M."/>
            <person name="Bloem J."/>
            <person name="Labutti K."/>
            <person name="Salamov A."/>
            <person name="Andreopoulos B."/>
            <person name="Baker S."/>
            <person name="Barry K."/>
            <person name="Bills G."/>
            <person name="Bluhm B."/>
            <person name="Cannon C."/>
            <person name="Castanera R."/>
            <person name="Culley D."/>
            <person name="Daum C."/>
            <person name="Ezra D."/>
            <person name="Gonzalez J."/>
            <person name="Henrissat B."/>
            <person name="Kuo A."/>
            <person name="Liang C."/>
            <person name="Lipzen A."/>
            <person name="Lutzoni F."/>
            <person name="Magnuson J."/>
            <person name="Mondo S."/>
            <person name="Nolan M."/>
            <person name="Ohm R."/>
            <person name="Pangilinan J."/>
            <person name="Park H.-J."/>
            <person name="Ramirez L."/>
            <person name="Alfaro M."/>
            <person name="Sun H."/>
            <person name="Tritt A."/>
            <person name="Yoshinaga Y."/>
            <person name="Zwiers L.-H."/>
            <person name="Turgeon B."/>
            <person name="Goodwin S."/>
            <person name="Spatafora J."/>
            <person name="Crous P."/>
            <person name="Grigoriev I."/>
        </authorList>
    </citation>
    <scope>NUCLEOTIDE SEQUENCE</scope>
    <source>
        <strain evidence="10">CBS 122368</strain>
    </source>
</reference>
<dbReference type="GeneID" id="54578291"/>
<dbReference type="SMART" id="SM00388">
    <property type="entry name" value="HisKA"/>
    <property type="match status" value="1"/>
</dbReference>
<evidence type="ECO:0000259" key="8">
    <source>
        <dbReference type="PROSITE" id="PS50109"/>
    </source>
</evidence>
<dbReference type="InterPro" id="IPR003594">
    <property type="entry name" value="HATPase_dom"/>
</dbReference>
<feature type="region of interest" description="Disordered" evidence="7">
    <location>
        <begin position="1096"/>
        <end position="1116"/>
    </location>
</feature>
<dbReference type="InterPro" id="IPR036890">
    <property type="entry name" value="HATPase_C_sf"/>
</dbReference>
<name>A0A6A6IEI5_9PLEO</name>
<dbReference type="Gene3D" id="3.40.50.2300">
    <property type="match status" value="1"/>
</dbReference>
<dbReference type="PANTHER" id="PTHR43047:SF72">
    <property type="entry name" value="OSMOSENSING HISTIDINE PROTEIN KINASE SLN1"/>
    <property type="match status" value="1"/>
</dbReference>
<accession>A0A6A6IEI5</accession>
<evidence type="ECO:0000256" key="4">
    <source>
        <dbReference type="ARBA" id="ARBA00022679"/>
    </source>
</evidence>
<dbReference type="PRINTS" id="PR00344">
    <property type="entry name" value="BCTRLSENSOR"/>
</dbReference>
<keyword evidence="4" id="KW-0808">Transferase</keyword>
<dbReference type="PANTHER" id="PTHR43047">
    <property type="entry name" value="TWO-COMPONENT HISTIDINE PROTEIN KINASE"/>
    <property type="match status" value="1"/>
</dbReference>
<dbReference type="InterPro" id="IPR029016">
    <property type="entry name" value="GAF-like_dom_sf"/>
</dbReference>
<dbReference type="SMART" id="SM00448">
    <property type="entry name" value="REC"/>
    <property type="match status" value="1"/>
</dbReference>
<dbReference type="InterPro" id="IPR004358">
    <property type="entry name" value="Sig_transdc_His_kin-like_C"/>
</dbReference>
<feature type="compositionally biased region" description="Basic and acidic residues" evidence="7">
    <location>
        <begin position="465"/>
        <end position="476"/>
    </location>
</feature>
<feature type="domain" description="Response regulatory" evidence="9">
    <location>
        <begin position="1052"/>
        <end position="1196"/>
    </location>
</feature>
<dbReference type="InterPro" id="IPR003661">
    <property type="entry name" value="HisK_dim/P_dom"/>
</dbReference>
<dbReference type="SUPFAM" id="SSF47384">
    <property type="entry name" value="Homodimeric domain of signal transducing histidine kinase"/>
    <property type="match status" value="1"/>
</dbReference>
<dbReference type="EC" id="2.7.13.3" evidence="2"/>
<dbReference type="CDD" id="cd17546">
    <property type="entry name" value="REC_hyHK_CKI1_RcsC-like"/>
    <property type="match status" value="1"/>
</dbReference>
<evidence type="ECO:0000256" key="2">
    <source>
        <dbReference type="ARBA" id="ARBA00012438"/>
    </source>
</evidence>
<dbReference type="EMBL" id="ML987196">
    <property type="protein sequence ID" value="KAF2247923.1"/>
    <property type="molecule type" value="Genomic_DNA"/>
</dbReference>
<feature type="compositionally biased region" description="Basic and acidic residues" evidence="7">
    <location>
        <begin position="1201"/>
        <end position="1217"/>
    </location>
</feature>
<dbReference type="InterPro" id="IPR001789">
    <property type="entry name" value="Sig_transdc_resp-reg_receiver"/>
</dbReference>
<dbReference type="InterPro" id="IPR011006">
    <property type="entry name" value="CheY-like_superfamily"/>
</dbReference>
<feature type="modified residue" description="4-aspartylphosphate" evidence="6">
    <location>
        <position position="1126"/>
    </location>
</feature>
<evidence type="ECO:0000256" key="6">
    <source>
        <dbReference type="PROSITE-ProRule" id="PRU00169"/>
    </source>
</evidence>
<dbReference type="Pfam" id="PF00512">
    <property type="entry name" value="HisKA"/>
    <property type="match status" value="1"/>
</dbReference>
<feature type="region of interest" description="Disordered" evidence="7">
    <location>
        <begin position="453"/>
        <end position="476"/>
    </location>
</feature>
<feature type="compositionally biased region" description="Low complexity" evidence="7">
    <location>
        <begin position="290"/>
        <end position="300"/>
    </location>
</feature>
<dbReference type="Gene3D" id="3.30.450.40">
    <property type="match status" value="1"/>
</dbReference>
<comment type="catalytic activity">
    <reaction evidence="1">
        <text>ATP + protein L-histidine = ADP + protein N-phospho-L-histidine.</text>
        <dbReference type="EC" id="2.7.13.3"/>
    </reaction>
</comment>
<dbReference type="Proteomes" id="UP000800094">
    <property type="component" value="Unassembled WGS sequence"/>
</dbReference>
<dbReference type="Gene3D" id="1.10.287.130">
    <property type="match status" value="1"/>
</dbReference>
<gene>
    <name evidence="10" type="ORF">BU26DRAFT_457942</name>
</gene>
<feature type="compositionally biased region" description="Polar residues" evidence="7">
    <location>
        <begin position="302"/>
        <end position="316"/>
    </location>
</feature>
<feature type="region of interest" description="Disordered" evidence="7">
    <location>
        <begin position="233"/>
        <end position="316"/>
    </location>
</feature>
<feature type="region of interest" description="Disordered" evidence="7">
    <location>
        <begin position="1198"/>
        <end position="1229"/>
    </location>
</feature>